<keyword evidence="1" id="KW-1133">Transmembrane helix</keyword>
<gene>
    <name evidence="2" type="ORF">E2C01_095769</name>
</gene>
<reference evidence="2 3" key="1">
    <citation type="submission" date="2019-05" db="EMBL/GenBank/DDBJ databases">
        <title>Another draft genome of Portunus trituberculatus and its Hox gene families provides insights of decapod evolution.</title>
        <authorList>
            <person name="Jeong J.-H."/>
            <person name="Song I."/>
            <person name="Kim S."/>
            <person name="Choi T."/>
            <person name="Kim D."/>
            <person name="Ryu S."/>
            <person name="Kim W."/>
        </authorList>
    </citation>
    <scope>NUCLEOTIDE SEQUENCE [LARGE SCALE GENOMIC DNA]</scope>
    <source>
        <tissue evidence="2">Muscle</tissue>
    </source>
</reference>
<feature type="transmembrane region" description="Helical" evidence="1">
    <location>
        <begin position="49"/>
        <end position="67"/>
    </location>
</feature>
<dbReference type="EMBL" id="VSRR010122320">
    <property type="protein sequence ID" value="MPD00306.1"/>
    <property type="molecule type" value="Genomic_DNA"/>
</dbReference>
<accession>A0A5B7K094</accession>
<organism evidence="2 3">
    <name type="scientific">Portunus trituberculatus</name>
    <name type="common">Swimming crab</name>
    <name type="synonym">Neptunus trituberculatus</name>
    <dbReference type="NCBI Taxonomy" id="210409"/>
    <lineage>
        <taxon>Eukaryota</taxon>
        <taxon>Metazoa</taxon>
        <taxon>Ecdysozoa</taxon>
        <taxon>Arthropoda</taxon>
        <taxon>Crustacea</taxon>
        <taxon>Multicrustacea</taxon>
        <taxon>Malacostraca</taxon>
        <taxon>Eumalacostraca</taxon>
        <taxon>Eucarida</taxon>
        <taxon>Decapoda</taxon>
        <taxon>Pleocyemata</taxon>
        <taxon>Brachyura</taxon>
        <taxon>Eubrachyura</taxon>
        <taxon>Portunoidea</taxon>
        <taxon>Portunidae</taxon>
        <taxon>Portuninae</taxon>
        <taxon>Portunus</taxon>
    </lineage>
</organism>
<comment type="caution">
    <text evidence="2">The sequence shown here is derived from an EMBL/GenBank/DDBJ whole genome shotgun (WGS) entry which is preliminary data.</text>
</comment>
<protein>
    <submittedName>
        <fullName evidence="2">Uncharacterized protein</fullName>
    </submittedName>
</protein>
<dbReference type="Proteomes" id="UP000324222">
    <property type="component" value="Unassembled WGS sequence"/>
</dbReference>
<sequence>MKFCCVSPSFFSPLQLLTLYKGLIRPWWNQKFFVLSTPLLCLQPLSQHFFLLPIIVILMLTALLILLNACLPTSCDLAVQGFLVPLIPILSNHLIQELTSTLNHLYFSLVNSATP</sequence>
<evidence type="ECO:0000313" key="2">
    <source>
        <dbReference type="EMBL" id="MPD00306.1"/>
    </source>
</evidence>
<dbReference type="AlphaFoldDB" id="A0A5B7K094"/>
<proteinExistence type="predicted"/>
<keyword evidence="1" id="KW-0472">Membrane</keyword>
<keyword evidence="3" id="KW-1185">Reference proteome</keyword>
<evidence type="ECO:0000313" key="3">
    <source>
        <dbReference type="Proteomes" id="UP000324222"/>
    </source>
</evidence>
<evidence type="ECO:0000256" key="1">
    <source>
        <dbReference type="SAM" id="Phobius"/>
    </source>
</evidence>
<name>A0A5B7K094_PORTR</name>
<keyword evidence="1" id="KW-0812">Transmembrane</keyword>